<evidence type="ECO:0000313" key="10">
    <source>
        <dbReference type="Proteomes" id="UP000509510"/>
    </source>
</evidence>
<dbReference type="PANTHER" id="PTHR24115:SF1008">
    <property type="entry name" value="KINESIN-LIKE PROTEIN SUBITO"/>
    <property type="match status" value="1"/>
</dbReference>
<dbReference type="Gene3D" id="3.40.850.10">
    <property type="entry name" value="Kinesin motor domain"/>
    <property type="match status" value="1"/>
</dbReference>
<accession>A0A7H8RB24</accession>
<dbReference type="PRINTS" id="PR00380">
    <property type="entry name" value="KINESINHEAVY"/>
</dbReference>
<keyword evidence="2 5" id="KW-0547">Nucleotide-binding</keyword>
<dbReference type="InterPro" id="IPR001752">
    <property type="entry name" value="Kinesin_motor_dom"/>
</dbReference>
<name>A0A7H8RB24_TALRU</name>
<keyword evidence="3 5" id="KW-0067">ATP-binding</keyword>
<dbReference type="Pfam" id="PF00225">
    <property type="entry name" value="Kinesin"/>
    <property type="match status" value="1"/>
</dbReference>
<sequence>MTPPKPASSQTSLFQVYLRLRPPITKEEAANAQRCERYLNVEPVDTQDESQSHSDHPTHITLQPPNDSRKRAVEKFAFTRVFEEDSRQLELFESTGMASLIDGVLNEGRDGLVATLGVTGSGKSHTILGSKNQRGITQMSLDVLFRSLSGTIQSADSFEDPSLLPSLSASDSSEAQIFSARNFIHSIYGDPSERSRASRAQTPMSRSQTPMTESFPTPVIPRRHLNQRLAALPVTPDVSHLSTKVDSSEHVVVVSMYEVYNDRIFDLLSPSLVPGPGGTMSRQGANNQRERRRPLLFKSTEGSPDRKIVAGLRKVVCSTYEEAMMVLETGLNERRIAGTGSNNASSRSHGFFCLEVKKKVRGRRYGEVAWAGNTLTVVDLAGSERARNAKTAGATLAEAGKINESLMYLGQCLQMQSAFQEGNKTVVPYRQCKLTELLFSNSFPSSHTASHNRHPQKAIMIVTADPLGDFNATSQILRYSALAREVTVPRIPSVTSTILSGSSVSSQSRPQTATGRTTPYSASTEDLEEAAREIVRITDDCEVLILKLAEEEIARQEAEFKLKATEEKCLSIEQEVREECWAEMDERMQEERKRWQTAWDQQTGRNEEHLDKKLELASRSIEIYEDPEPTRDERVDELERENDYLYSKIAALERQLNAQSPTHKPKAAPAIRESNGDFSLLSNESSDLENILQKASTFKLAEEYQSTPKAKTATTAASAKKPRRVTARKKDLGPEDDL</sequence>
<feature type="region of interest" description="Disordered" evidence="7">
    <location>
        <begin position="44"/>
        <end position="68"/>
    </location>
</feature>
<keyword evidence="6" id="KW-0175">Coiled coil</keyword>
<evidence type="ECO:0000256" key="1">
    <source>
        <dbReference type="ARBA" id="ARBA00022701"/>
    </source>
</evidence>
<dbReference type="PANTHER" id="PTHR24115">
    <property type="entry name" value="KINESIN-RELATED"/>
    <property type="match status" value="1"/>
</dbReference>
<feature type="compositionally biased region" description="Low complexity" evidence="7">
    <location>
        <begin position="706"/>
        <end position="719"/>
    </location>
</feature>
<dbReference type="EMBL" id="CP055902">
    <property type="protein sequence ID" value="QKX63001.1"/>
    <property type="molecule type" value="Genomic_DNA"/>
</dbReference>
<dbReference type="InterPro" id="IPR027640">
    <property type="entry name" value="Kinesin-like_fam"/>
</dbReference>
<feature type="region of interest" description="Disordered" evidence="7">
    <location>
        <begin position="705"/>
        <end position="738"/>
    </location>
</feature>
<evidence type="ECO:0000313" key="9">
    <source>
        <dbReference type="EMBL" id="QKX63001.1"/>
    </source>
</evidence>
<dbReference type="GO" id="GO:0008017">
    <property type="term" value="F:microtubule binding"/>
    <property type="evidence" value="ECO:0007669"/>
    <property type="project" value="InterPro"/>
</dbReference>
<evidence type="ECO:0000256" key="3">
    <source>
        <dbReference type="ARBA" id="ARBA00022840"/>
    </source>
</evidence>
<dbReference type="InterPro" id="IPR036961">
    <property type="entry name" value="Kinesin_motor_dom_sf"/>
</dbReference>
<gene>
    <name evidence="9" type="ORF">TRUGW13939_10169</name>
</gene>
<dbReference type="GO" id="GO:0005871">
    <property type="term" value="C:kinesin complex"/>
    <property type="evidence" value="ECO:0007669"/>
    <property type="project" value="TreeGrafter"/>
</dbReference>
<feature type="compositionally biased region" description="Polar residues" evidence="7">
    <location>
        <begin position="198"/>
        <end position="215"/>
    </location>
</feature>
<feature type="compositionally biased region" description="Basic and acidic residues" evidence="7">
    <location>
        <begin position="728"/>
        <end position="738"/>
    </location>
</feature>
<feature type="compositionally biased region" description="Polar residues" evidence="7">
    <location>
        <begin position="509"/>
        <end position="524"/>
    </location>
</feature>
<dbReference type="FunFam" id="3.40.850.10:FF:000120">
    <property type="entry name" value="Kinesin family protein"/>
    <property type="match status" value="1"/>
</dbReference>
<keyword evidence="1" id="KW-0493">Microtubule</keyword>
<dbReference type="SMART" id="SM00129">
    <property type="entry name" value="KISc"/>
    <property type="match status" value="1"/>
</dbReference>
<feature type="coiled-coil region" evidence="6">
    <location>
        <begin position="546"/>
        <end position="575"/>
    </location>
</feature>
<dbReference type="GO" id="GO:0016887">
    <property type="term" value="F:ATP hydrolysis activity"/>
    <property type="evidence" value="ECO:0007669"/>
    <property type="project" value="TreeGrafter"/>
</dbReference>
<evidence type="ECO:0000259" key="8">
    <source>
        <dbReference type="PROSITE" id="PS50067"/>
    </source>
</evidence>
<dbReference type="GO" id="GO:0005634">
    <property type="term" value="C:nucleus"/>
    <property type="evidence" value="ECO:0007669"/>
    <property type="project" value="TreeGrafter"/>
</dbReference>
<evidence type="ECO:0000256" key="7">
    <source>
        <dbReference type="SAM" id="MobiDB-lite"/>
    </source>
</evidence>
<dbReference type="GO" id="GO:0005874">
    <property type="term" value="C:microtubule"/>
    <property type="evidence" value="ECO:0007669"/>
    <property type="project" value="UniProtKB-KW"/>
</dbReference>
<dbReference type="OrthoDB" id="123929at2759"/>
<evidence type="ECO:0000256" key="2">
    <source>
        <dbReference type="ARBA" id="ARBA00022741"/>
    </source>
</evidence>
<dbReference type="Proteomes" id="UP000509510">
    <property type="component" value="Chromosome V"/>
</dbReference>
<feature type="compositionally biased region" description="Low complexity" evidence="7">
    <location>
        <begin position="499"/>
        <end position="508"/>
    </location>
</feature>
<feature type="binding site" evidence="5">
    <location>
        <begin position="117"/>
        <end position="124"/>
    </location>
    <ligand>
        <name>ATP</name>
        <dbReference type="ChEBI" id="CHEBI:30616"/>
    </ligand>
</feature>
<dbReference type="KEGG" id="trg:TRUGW13939_10169"/>
<dbReference type="GeneID" id="55997650"/>
<dbReference type="GO" id="GO:0003777">
    <property type="term" value="F:microtubule motor activity"/>
    <property type="evidence" value="ECO:0007669"/>
    <property type="project" value="InterPro"/>
</dbReference>
<protein>
    <recommendedName>
        <fullName evidence="8">Kinesin motor domain-containing protein</fullName>
    </recommendedName>
</protein>
<dbReference type="GO" id="GO:0007018">
    <property type="term" value="P:microtubule-based movement"/>
    <property type="evidence" value="ECO:0007669"/>
    <property type="project" value="InterPro"/>
</dbReference>
<dbReference type="FunFam" id="3.40.850.10:FF:000091">
    <property type="entry name" value="Kinesin family protein"/>
    <property type="match status" value="1"/>
</dbReference>
<evidence type="ECO:0000256" key="4">
    <source>
        <dbReference type="ARBA" id="ARBA00023175"/>
    </source>
</evidence>
<evidence type="ECO:0000256" key="5">
    <source>
        <dbReference type="PROSITE-ProRule" id="PRU00283"/>
    </source>
</evidence>
<dbReference type="GO" id="GO:0005524">
    <property type="term" value="F:ATP binding"/>
    <property type="evidence" value="ECO:0007669"/>
    <property type="project" value="UniProtKB-UniRule"/>
</dbReference>
<keyword evidence="10" id="KW-1185">Reference proteome</keyword>
<feature type="region of interest" description="Disordered" evidence="7">
    <location>
        <begin position="190"/>
        <end position="218"/>
    </location>
</feature>
<organism evidence="9 10">
    <name type="scientific">Talaromyces rugulosus</name>
    <name type="common">Penicillium rugulosum</name>
    <dbReference type="NCBI Taxonomy" id="121627"/>
    <lineage>
        <taxon>Eukaryota</taxon>
        <taxon>Fungi</taxon>
        <taxon>Dikarya</taxon>
        <taxon>Ascomycota</taxon>
        <taxon>Pezizomycotina</taxon>
        <taxon>Eurotiomycetes</taxon>
        <taxon>Eurotiomycetidae</taxon>
        <taxon>Eurotiales</taxon>
        <taxon>Trichocomaceae</taxon>
        <taxon>Talaromyces</taxon>
        <taxon>Talaromyces sect. Islandici</taxon>
    </lineage>
</organism>
<dbReference type="InterPro" id="IPR027417">
    <property type="entry name" value="P-loop_NTPase"/>
</dbReference>
<dbReference type="RefSeq" id="XP_035349175.1">
    <property type="nucleotide sequence ID" value="XM_035493282.1"/>
</dbReference>
<dbReference type="SUPFAM" id="SSF52540">
    <property type="entry name" value="P-loop containing nucleoside triphosphate hydrolases"/>
    <property type="match status" value="1"/>
</dbReference>
<reference evidence="10" key="1">
    <citation type="submission" date="2020-06" db="EMBL/GenBank/DDBJ databases">
        <title>A chromosome-scale genome assembly of Talaromyces rugulosus W13939.</title>
        <authorList>
            <person name="Wang B."/>
            <person name="Guo L."/>
            <person name="Ye K."/>
            <person name="Wang L."/>
        </authorList>
    </citation>
    <scope>NUCLEOTIDE SEQUENCE [LARGE SCALE GENOMIC DNA]</scope>
    <source>
        <strain evidence="10">W13939</strain>
    </source>
</reference>
<evidence type="ECO:0000256" key="6">
    <source>
        <dbReference type="SAM" id="Coils"/>
    </source>
</evidence>
<feature type="domain" description="Kinesin motor" evidence="8">
    <location>
        <begin position="13"/>
        <end position="486"/>
    </location>
</feature>
<comment type="similarity">
    <text evidence="5">Belongs to the TRAFAC class myosin-kinesin ATPase superfamily. Kinesin family.</text>
</comment>
<dbReference type="AlphaFoldDB" id="A0A7H8RB24"/>
<keyword evidence="4 5" id="KW-0505">Motor protein</keyword>
<feature type="region of interest" description="Disordered" evidence="7">
    <location>
        <begin position="499"/>
        <end position="525"/>
    </location>
</feature>
<proteinExistence type="inferred from homology"/>
<dbReference type="PROSITE" id="PS50067">
    <property type="entry name" value="KINESIN_MOTOR_2"/>
    <property type="match status" value="1"/>
</dbReference>